<dbReference type="Proteomes" id="UP000198859">
    <property type="component" value="Chromosome I"/>
</dbReference>
<evidence type="ECO:0000313" key="1">
    <source>
        <dbReference type="EMBL" id="SDS84887.1"/>
    </source>
</evidence>
<proteinExistence type="predicted"/>
<dbReference type="SUPFAM" id="SSF140453">
    <property type="entry name" value="EsxAB dimer-like"/>
    <property type="match status" value="1"/>
</dbReference>
<evidence type="ECO:0000313" key="2">
    <source>
        <dbReference type="Proteomes" id="UP000198859"/>
    </source>
</evidence>
<dbReference type="STRING" id="642780.SAMN04488570_2853"/>
<organism evidence="1 2">
    <name type="scientific">Nocardioides scoriae</name>
    <dbReference type="NCBI Taxonomy" id="642780"/>
    <lineage>
        <taxon>Bacteria</taxon>
        <taxon>Bacillati</taxon>
        <taxon>Actinomycetota</taxon>
        <taxon>Actinomycetes</taxon>
        <taxon>Propionibacteriales</taxon>
        <taxon>Nocardioidaceae</taxon>
        <taxon>Nocardioides</taxon>
    </lineage>
</organism>
<gene>
    <name evidence="1" type="ORF">SAMN04488570_2853</name>
</gene>
<accession>A0A1H1VJ31</accession>
<dbReference type="RefSeq" id="WP_091730921.1">
    <property type="nucleotide sequence ID" value="NZ_LT629757.1"/>
</dbReference>
<dbReference type="InterPro" id="IPR036689">
    <property type="entry name" value="ESAT-6-like_sf"/>
</dbReference>
<protein>
    <recommendedName>
        <fullName evidence="3">Excreted virulence factor EspC, type VII ESX diderm</fullName>
    </recommendedName>
</protein>
<keyword evidence="2" id="KW-1185">Reference proteome</keyword>
<dbReference type="AlphaFoldDB" id="A0A1H1VJ31"/>
<reference evidence="2" key="1">
    <citation type="submission" date="2016-10" db="EMBL/GenBank/DDBJ databases">
        <authorList>
            <person name="Varghese N."/>
            <person name="Submissions S."/>
        </authorList>
    </citation>
    <scope>NUCLEOTIDE SEQUENCE [LARGE SCALE GENOMIC DNA]</scope>
    <source>
        <strain evidence="2">DSM 22127</strain>
    </source>
</reference>
<evidence type="ECO:0008006" key="3">
    <source>
        <dbReference type="Google" id="ProtNLM"/>
    </source>
</evidence>
<sequence>MSGYELVPADLLDRAGDWQDAEAAMATARSAIAGLDGSSFSDTVASAVQGWLDAWTEHATVLRDAVDRAGHTLEQNALTYRSSDQDVAGGFSAGGSW</sequence>
<dbReference type="EMBL" id="LT629757">
    <property type="protein sequence ID" value="SDS84887.1"/>
    <property type="molecule type" value="Genomic_DNA"/>
</dbReference>
<name>A0A1H1VJ31_9ACTN</name>